<feature type="domain" description="POTRA" evidence="9">
    <location>
        <begin position="63"/>
        <end position="132"/>
    </location>
</feature>
<evidence type="ECO:0000256" key="7">
    <source>
        <dbReference type="ARBA" id="ARBA00023306"/>
    </source>
</evidence>
<dbReference type="Pfam" id="PF03799">
    <property type="entry name" value="FtsQ_DivIB_C"/>
    <property type="match status" value="1"/>
</dbReference>
<dbReference type="PATRIC" id="fig|649747.3.peg.4517"/>
<dbReference type="PANTHER" id="PTHR37820:SF1">
    <property type="entry name" value="CELL DIVISION PROTEIN FTSQ"/>
    <property type="match status" value="1"/>
</dbReference>
<dbReference type="PROSITE" id="PS51779">
    <property type="entry name" value="POTRA"/>
    <property type="match status" value="1"/>
</dbReference>
<dbReference type="Gene3D" id="3.40.50.10960">
    <property type="match status" value="1"/>
</dbReference>
<dbReference type="Pfam" id="PF08478">
    <property type="entry name" value="POTRA_1"/>
    <property type="match status" value="1"/>
</dbReference>
<dbReference type="AlphaFoldDB" id="U1Y400"/>
<keyword evidence="6 8" id="KW-0472">Membrane</keyword>
<dbReference type="InterPro" id="IPR050487">
    <property type="entry name" value="FtsQ_DivIB"/>
</dbReference>
<gene>
    <name evidence="8" type="primary">divIB</name>
    <name evidence="10" type="ORF">HMPREF0083_05019</name>
</gene>
<name>U1Y400_ANEAE</name>
<comment type="caution">
    <text evidence="10">The sequence shown here is derived from an EMBL/GenBank/DDBJ whole genome shotgun (WGS) entry which is preliminary data.</text>
</comment>
<proteinExistence type="inferred from homology"/>
<dbReference type="InterPro" id="IPR005548">
    <property type="entry name" value="Cell_div_FtsQ/DivIB_C"/>
</dbReference>
<dbReference type="eggNOG" id="COG1589">
    <property type="taxonomic scope" value="Bacteria"/>
</dbReference>
<keyword evidence="4 8" id="KW-0812">Transmembrane</keyword>
<evidence type="ECO:0000256" key="1">
    <source>
        <dbReference type="ARBA" id="ARBA00004370"/>
    </source>
</evidence>
<dbReference type="STRING" id="649747.HMPREF0083_05019"/>
<dbReference type="HAMAP" id="MF_00912">
    <property type="entry name" value="DivIB"/>
    <property type="match status" value="1"/>
</dbReference>
<evidence type="ECO:0000256" key="6">
    <source>
        <dbReference type="ARBA" id="ARBA00023136"/>
    </source>
</evidence>
<dbReference type="Proteomes" id="UP000016511">
    <property type="component" value="Unassembled WGS sequence"/>
</dbReference>
<comment type="function">
    <text evidence="8">Cell division protein that may be involved in stabilizing or promoting the assembly of the division complex.</text>
</comment>
<comment type="similarity">
    <text evidence="8">Belongs to the FtsQ/DivIB family. DivIB subfamily.</text>
</comment>
<evidence type="ECO:0000313" key="11">
    <source>
        <dbReference type="Proteomes" id="UP000016511"/>
    </source>
</evidence>
<comment type="subcellular location">
    <subcellularLocation>
        <location evidence="8">Cell membrane</location>
        <topology evidence="8">Single-pass type II membrane protein</topology>
    </subcellularLocation>
    <subcellularLocation>
        <location evidence="1">Membrane</location>
    </subcellularLocation>
    <text evidence="8">Localizes to the division septum.</text>
</comment>
<sequence>MRVCRFCKFTGSIAEEYGMANIEKIPHLRKENRKKKTNRQLLILMLLFFTVLLIVLFFQSSISRVQDISVTGAKLVPPEEVIKYSQLTFDMQYLFVNKQNVEQLIIAALPAIESVDVRKKFPGKVELVVTERPRVALLMNSQGAMYPITDKGGVLKQYPSGDGAVDKPIIRRWGTEQLLPRFAGELNKLDPGIRQQISEIRHEPTKNNPENLVLFMKDGFEVHTTIQNFASNMAWYPSFVQSLKQEGKTEGIINLSEVKWFAPYKQQPTNSEKQSKSP</sequence>
<dbReference type="HOGENOM" id="CLU_046278_2_0_9"/>
<evidence type="ECO:0000256" key="3">
    <source>
        <dbReference type="ARBA" id="ARBA00022618"/>
    </source>
</evidence>
<accession>U1Y400</accession>
<dbReference type="GO" id="GO:0032153">
    <property type="term" value="C:cell division site"/>
    <property type="evidence" value="ECO:0007669"/>
    <property type="project" value="UniProtKB-UniRule"/>
</dbReference>
<reference evidence="10 11" key="1">
    <citation type="submission" date="2013-08" db="EMBL/GenBank/DDBJ databases">
        <authorList>
            <person name="Weinstock G."/>
            <person name="Sodergren E."/>
            <person name="Wylie T."/>
            <person name="Fulton L."/>
            <person name="Fulton R."/>
            <person name="Fronick C."/>
            <person name="O'Laughlin M."/>
            <person name="Godfrey J."/>
            <person name="Miner T."/>
            <person name="Herter B."/>
            <person name="Appelbaum E."/>
            <person name="Cordes M."/>
            <person name="Lek S."/>
            <person name="Wollam A."/>
            <person name="Pepin K.H."/>
            <person name="Palsikar V.B."/>
            <person name="Mitreva M."/>
            <person name="Wilson R.K."/>
        </authorList>
    </citation>
    <scope>NUCLEOTIDE SEQUENCE [LARGE SCALE GENOMIC DNA]</scope>
    <source>
        <strain evidence="10 11">ATCC 12856</strain>
    </source>
</reference>
<organism evidence="10 11">
    <name type="scientific">Aneurinibacillus aneurinilyticus ATCC 12856</name>
    <dbReference type="NCBI Taxonomy" id="649747"/>
    <lineage>
        <taxon>Bacteria</taxon>
        <taxon>Bacillati</taxon>
        <taxon>Bacillota</taxon>
        <taxon>Bacilli</taxon>
        <taxon>Bacillales</taxon>
        <taxon>Paenibacillaceae</taxon>
        <taxon>Aneurinibacillus group</taxon>
        <taxon>Aneurinibacillus</taxon>
    </lineage>
</organism>
<evidence type="ECO:0000256" key="2">
    <source>
        <dbReference type="ARBA" id="ARBA00022475"/>
    </source>
</evidence>
<evidence type="ECO:0000259" key="9">
    <source>
        <dbReference type="PROSITE" id="PS51779"/>
    </source>
</evidence>
<keyword evidence="5 8" id="KW-1133">Transmembrane helix</keyword>
<evidence type="ECO:0000256" key="5">
    <source>
        <dbReference type="ARBA" id="ARBA00022989"/>
    </source>
</evidence>
<dbReference type="InterPro" id="IPR013685">
    <property type="entry name" value="POTRA_FtsQ_type"/>
</dbReference>
<evidence type="ECO:0000256" key="4">
    <source>
        <dbReference type="ARBA" id="ARBA00022692"/>
    </source>
</evidence>
<keyword evidence="3 8" id="KW-0132">Cell division</keyword>
<keyword evidence="2 8" id="KW-1003">Cell membrane</keyword>
<evidence type="ECO:0000256" key="8">
    <source>
        <dbReference type="HAMAP-Rule" id="MF_00912"/>
    </source>
</evidence>
<protein>
    <recommendedName>
        <fullName evidence="8">Cell division protein DivIB</fullName>
    </recommendedName>
</protein>
<dbReference type="InterPro" id="IPR034746">
    <property type="entry name" value="POTRA"/>
</dbReference>
<dbReference type="GO" id="GO:0043093">
    <property type="term" value="P:FtsZ-dependent cytokinesis"/>
    <property type="evidence" value="ECO:0007669"/>
    <property type="project" value="UniProtKB-UniRule"/>
</dbReference>
<dbReference type="GO" id="GO:0005886">
    <property type="term" value="C:plasma membrane"/>
    <property type="evidence" value="ECO:0007669"/>
    <property type="project" value="UniProtKB-SubCell"/>
</dbReference>
<feature type="transmembrane region" description="Helical" evidence="8">
    <location>
        <begin position="41"/>
        <end position="58"/>
    </location>
</feature>
<keyword evidence="11" id="KW-1185">Reference proteome</keyword>
<dbReference type="InterPro" id="IPR026580">
    <property type="entry name" value="DivIB"/>
</dbReference>
<evidence type="ECO:0000313" key="10">
    <source>
        <dbReference type="EMBL" id="ERI06897.1"/>
    </source>
</evidence>
<keyword evidence="7 8" id="KW-0131">Cell cycle</keyword>
<dbReference type="PANTHER" id="PTHR37820">
    <property type="entry name" value="CELL DIVISION PROTEIN DIVIB"/>
    <property type="match status" value="1"/>
</dbReference>
<dbReference type="EMBL" id="AWSJ01000305">
    <property type="protein sequence ID" value="ERI06897.1"/>
    <property type="molecule type" value="Genomic_DNA"/>
</dbReference>
<dbReference type="Gene3D" id="3.10.20.310">
    <property type="entry name" value="membrane protein fhac"/>
    <property type="match status" value="1"/>
</dbReference>